<proteinExistence type="predicted"/>
<dbReference type="InterPro" id="IPR002931">
    <property type="entry name" value="Transglutaminase-like"/>
</dbReference>
<dbReference type="Gene3D" id="2.60.40.3140">
    <property type="match status" value="1"/>
</dbReference>
<comment type="caution">
    <text evidence="3">The sequence shown here is derived from an EMBL/GenBank/DDBJ whole genome shotgun (WGS) entry which is preliminary data.</text>
</comment>
<evidence type="ECO:0008006" key="5">
    <source>
        <dbReference type="Google" id="ProtNLM"/>
    </source>
</evidence>
<dbReference type="InterPro" id="IPR024618">
    <property type="entry name" value="DUF3857"/>
</dbReference>
<sequence length="642" mass="73734">MKKFILIIPILLNGILLSQHKFLNIPKLSDEDLKSEKSEKYPDAPAEVLYRSIHFLIDYNGFLTKNVVDRVKIYNKNNASEYLDQKITLYDDGKGLYETLSNLKANTYNFENGKKVTTKVERNEKYNSTEDKNYKVTKFAFSGVKDGSVVECSYSVYTPFMGSTPRVLIEDKIPVRYVEFVLDTPKPFGYTINYKGDVSPQHRLVEEANMYGSPYFTYRFGYDDIPAFKDEKYVQNNDNYKTGVKAEINSVMNNGVLKSLAISWKDIRKRLYDHDDFGGQLSKDHLVKGLLPAAINDLPSNLEKARQVLRYVQQNYTWNKEDNVVTDKGIRNLISTKVGNSAEINLLLTMLLRSVGVKAEPVVLSTIKRGVLLAYNPSVNQLNYVLSSFEDNGQLYLLDGTLKQSEINLISPKALNYHGIIMTKDEAKQINILYPDVSQNTYAVDAKMNPDGTFEGRFIDRDNKLFALVANEKYLEDKEKFSKTYRDAYKFPYSNITHQLQENGDFETSFDFSADTFADVIGNKIVFNPLLFLYTQNHDFNQTEPRRAPLEFYSAFDRVKKVTITLPENYVFENVPKSKKFRTEDSALQYSYLVTQEGNKLTIETTVKVDDPVFPKEYYPAFTQIFDNITKQEAQVVTAVKN</sequence>
<organism evidence="3 4">
    <name type="scientific">Chryseobacterium koreense CCUG 49689</name>
    <dbReference type="NCBI Taxonomy" id="1304281"/>
    <lineage>
        <taxon>Bacteria</taxon>
        <taxon>Pseudomonadati</taxon>
        <taxon>Bacteroidota</taxon>
        <taxon>Flavobacteriia</taxon>
        <taxon>Flavobacteriales</taxon>
        <taxon>Weeksellaceae</taxon>
        <taxon>Chryseobacterium group</taxon>
        <taxon>Chryseobacterium</taxon>
    </lineage>
</organism>
<gene>
    <name evidence="3" type="ORF">ACM44_06000</name>
</gene>
<protein>
    <recommendedName>
        <fullName evidence="5">Transglutaminase</fullName>
    </recommendedName>
</protein>
<evidence type="ECO:0000313" key="4">
    <source>
        <dbReference type="Proteomes" id="UP000035900"/>
    </source>
</evidence>
<feature type="domain" description="Transglutaminase-like" evidence="1">
    <location>
        <begin position="299"/>
        <end position="363"/>
    </location>
</feature>
<evidence type="ECO:0000259" key="1">
    <source>
        <dbReference type="Pfam" id="PF01841"/>
    </source>
</evidence>
<evidence type="ECO:0000313" key="3">
    <source>
        <dbReference type="EMBL" id="KMQ71839.1"/>
    </source>
</evidence>
<dbReference type="Gene3D" id="3.10.620.30">
    <property type="match status" value="1"/>
</dbReference>
<keyword evidence="4" id="KW-1185">Reference proteome</keyword>
<dbReference type="STRING" id="1304281.ACM44_06000"/>
<reference evidence="3 4" key="1">
    <citation type="journal article" date="2004" name="Int. J. Syst. Evol. Microbiol.">
        <title>Kaistella koreensis gen. nov., sp. nov., a novel member of the Chryseobacterium-Bergeyella-Riemerella branch.</title>
        <authorList>
            <person name="Kim M.K."/>
            <person name="Im W.T."/>
            <person name="Shin Y.K."/>
            <person name="Lim J.H."/>
            <person name="Kim S.H."/>
            <person name="Lee B.C."/>
            <person name="Park M.Y."/>
            <person name="Lee K.Y."/>
            <person name="Lee S.T."/>
        </authorList>
    </citation>
    <scope>NUCLEOTIDE SEQUENCE [LARGE SCALE GENOMIC DNA]</scope>
    <source>
        <strain evidence="3 4">CCUG 49689</strain>
    </source>
</reference>
<dbReference type="Pfam" id="PF01841">
    <property type="entry name" value="Transglut_core"/>
    <property type="match status" value="1"/>
</dbReference>
<dbReference type="Proteomes" id="UP000035900">
    <property type="component" value="Unassembled WGS sequence"/>
</dbReference>
<evidence type="ECO:0000259" key="2">
    <source>
        <dbReference type="Pfam" id="PF12969"/>
    </source>
</evidence>
<dbReference type="EMBL" id="LFNG01000006">
    <property type="protein sequence ID" value="KMQ71839.1"/>
    <property type="molecule type" value="Genomic_DNA"/>
</dbReference>
<dbReference type="Gene3D" id="2.60.120.1130">
    <property type="match status" value="1"/>
</dbReference>
<dbReference type="AlphaFoldDB" id="A0A0J7J1A3"/>
<dbReference type="Pfam" id="PF12969">
    <property type="entry name" value="DUF3857"/>
    <property type="match status" value="1"/>
</dbReference>
<dbReference type="PATRIC" id="fig|1304281.5.peg.1286"/>
<accession>A0A0J7J1A3</accession>
<feature type="domain" description="DUF3857" evidence="2">
    <location>
        <begin position="71"/>
        <end position="228"/>
    </location>
</feature>
<name>A0A0J7J1A3_9FLAO</name>